<proteinExistence type="predicted"/>
<name>A0A512AI63_9SPHN</name>
<dbReference type="EMBL" id="BJYR01000008">
    <property type="protein sequence ID" value="GEN99409.1"/>
    <property type="molecule type" value="Genomic_DNA"/>
</dbReference>
<evidence type="ECO:0000313" key="1">
    <source>
        <dbReference type="EMBL" id="GEN99409.1"/>
    </source>
</evidence>
<gene>
    <name evidence="1" type="ORF">NSE01_12420</name>
</gene>
<dbReference type="InterPro" id="IPR029058">
    <property type="entry name" value="AB_hydrolase_fold"/>
</dbReference>
<evidence type="ECO:0008006" key="3">
    <source>
        <dbReference type="Google" id="ProtNLM"/>
    </source>
</evidence>
<protein>
    <recommendedName>
        <fullName evidence="3">Thioesterase domain-containing protein</fullName>
    </recommendedName>
</protein>
<dbReference type="SUPFAM" id="SSF53474">
    <property type="entry name" value="alpha/beta-Hydrolases"/>
    <property type="match status" value="1"/>
</dbReference>
<dbReference type="Proteomes" id="UP000321464">
    <property type="component" value="Unassembled WGS sequence"/>
</dbReference>
<dbReference type="AlphaFoldDB" id="A0A512AI63"/>
<keyword evidence="2" id="KW-1185">Reference proteome</keyword>
<reference evidence="1 2" key="1">
    <citation type="submission" date="2019-07" db="EMBL/GenBank/DDBJ databases">
        <title>Whole genome shotgun sequence of Novosphingobium sediminis NBRC 106119.</title>
        <authorList>
            <person name="Hosoyama A."/>
            <person name="Uohara A."/>
            <person name="Ohji S."/>
            <person name="Ichikawa N."/>
        </authorList>
    </citation>
    <scope>NUCLEOTIDE SEQUENCE [LARGE SCALE GENOMIC DNA]</scope>
    <source>
        <strain evidence="1 2">NBRC 106119</strain>
    </source>
</reference>
<dbReference type="OrthoDB" id="5491135at2"/>
<organism evidence="1 2">
    <name type="scientific">Novosphingobium sediminis</name>
    <dbReference type="NCBI Taxonomy" id="707214"/>
    <lineage>
        <taxon>Bacteria</taxon>
        <taxon>Pseudomonadati</taxon>
        <taxon>Pseudomonadota</taxon>
        <taxon>Alphaproteobacteria</taxon>
        <taxon>Sphingomonadales</taxon>
        <taxon>Sphingomonadaceae</taxon>
        <taxon>Novosphingobium</taxon>
    </lineage>
</organism>
<accession>A0A512AI63</accession>
<dbReference type="Gene3D" id="3.40.50.1820">
    <property type="entry name" value="alpha/beta hydrolase"/>
    <property type="match status" value="1"/>
</dbReference>
<comment type="caution">
    <text evidence="1">The sequence shown here is derived from an EMBL/GenBank/DDBJ whole genome shotgun (WGS) entry which is preliminary data.</text>
</comment>
<sequence>MTNGKSTEADIPDISVKFRLVREAEGPREGLALCMPNLRGPAVVGAYAKAKLLPGHDLWACDADIAQDSAWDDHFWPRVARVIAVQIQQGGAPRPTVLIGFSVGGYVAWLVARMLATLPDRPRSLITLDTFPLHYTARSRVPGLLDLLRSLPPLPMSMVDIRRARPVPFANNVLMARGWDAADGQCFTVHVATLNHSDVVQYEVLTKLAPFLQAYVTDGTIQLPEGTLVDARELVGGKVWSMLSCVRQPDLEALRALLADDVEKHAFEIMCSLLFLVFVHGSLEEARLFCDRVWGRKPTIVNLQYARCLLEEFAKRSPGPSGLEAGVLPPIVRIPSPEAYELALQLRDSSFRVSQSLRKTLRRKALLRAVFGAFKDYKGALSKLQSVTLSSLRHAQEKLTSTARRK</sequence>
<dbReference type="RefSeq" id="WP_147158769.1">
    <property type="nucleotide sequence ID" value="NZ_BJYR01000008.1"/>
</dbReference>
<evidence type="ECO:0000313" key="2">
    <source>
        <dbReference type="Proteomes" id="UP000321464"/>
    </source>
</evidence>